<evidence type="ECO:0000313" key="3">
    <source>
        <dbReference type="EMBL" id="NNG35647.1"/>
    </source>
</evidence>
<dbReference type="PANTHER" id="PTHR43190:SF3">
    <property type="entry name" value="N-ACETYL-D-GLUCOSAMINE KINASE"/>
    <property type="match status" value="1"/>
</dbReference>
<dbReference type="SUPFAM" id="SSF53067">
    <property type="entry name" value="Actin-like ATPase domain"/>
    <property type="match status" value="1"/>
</dbReference>
<dbReference type="EMBL" id="JABEND010000003">
    <property type="protein sequence ID" value="NNG35647.1"/>
    <property type="molecule type" value="Genomic_DNA"/>
</dbReference>
<dbReference type="RefSeq" id="WP_171199304.1">
    <property type="nucleotide sequence ID" value="NZ_JABEND010000003.1"/>
</dbReference>
<dbReference type="Proteomes" id="UP000562984">
    <property type="component" value="Unassembled WGS sequence"/>
</dbReference>
<evidence type="ECO:0000313" key="4">
    <source>
        <dbReference type="Proteomes" id="UP000562984"/>
    </source>
</evidence>
<name>A0A849A6H8_9ACTN</name>
<dbReference type="InterPro" id="IPR043129">
    <property type="entry name" value="ATPase_NBD"/>
</dbReference>
<evidence type="ECO:0000259" key="2">
    <source>
        <dbReference type="Pfam" id="PF01869"/>
    </source>
</evidence>
<dbReference type="Pfam" id="PF01869">
    <property type="entry name" value="BcrAD_BadFG"/>
    <property type="match status" value="1"/>
</dbReference>
<organism evidence="3 4">
    <name type="scientific">Nakamurella aerolata</name>
    <dbReference type="NCBI Taxonomy" id="1656892"/>
    <lineage>
        <taxon>Bacteria</taxon>
        <taxon>Bacillati</taxon>
        <taxon>Actinomycetota</taxon>
        <taxon>Actinomycetes</taxon>
        <taxon>Nakamurellales</taxon>
        <taxon>Nakamurellaceae</taxon>
        <taxon>Nakamurella</taxon>
    </lineage>
</organism>
<dbReference type="InterPro" id="IPR052519">
    <property type="entry name" value="Euk-type_GlcNAc_Kinase"/>
</dbReference>
<comment type="caution">
    <text evidence="3">The sequence shown here is derived from an EMBL/GenBank/DDBJ whole genome shotgun (WGS) entry which is preliminary data.</text>
</comment>
<dbReference type="PANTHER" id="PTHR43190">
    <property type="entry name" value="N-ACETYL-D-GLUCOSAMINE KINASE"/>
    <property type="match status" value="1"/>
</dbReference>
<reference evidence="3 4" key="1">
    <citation type="submission" date="2020-05" db="EMBL/GenBank/DDBJ databases">
        <title>Nakamurella sp. DB0629 isolated from air conditioner.</title>
        <authorList>
            <person name="Kim D.H."/>
            <person name="Kim D.-U."/>
        </authorList>
    </citation>
    <scope>NUCLEOTIDE SEQUENCE [LARGE SCALE GENOMIC DNA]</scope>
    <source>
        <strain evidence="3 4">DB0629</strain>
    </source>
</reference>
<evidence type="ECO:0000256" key="1">
    <source>
        <dbReference type="SAM" id="MobiDB-lite"/>
    </source>
</evidence>
<protein>
    <submittedName>
        <fullName evidence="3">ATPase</fullName>
    </submittedName>
</protein>
<feature type="domain" description="ATPase BadF/BadG/BcrA/BcrD type" evidence="2">
    <location>
        <begin position="119"/>
        <end position="287"/>
    </location>
</feature>
<keyword evidence="4" id="KW-1185">Reference proteome</keyword>
<accession>A0A849A6H8</accession>
<feature type="region of interest" description="Disordered" evidence="1">
    <location>
        <begin position="25"/>
        <end position="45"/>
    </location>
</feature>
<dbReference type="InterPro" id="IPR002731">
    <property type="entry name" value="ATPase_BadF"/>
</dbReference>
<sequence length="339" mass="32574">MSESPTVVLVVDLGKTSCRVSYRVSGVPTGESEPRVETGPGTPGLAEPDGAAAAVAAIDAPVRRLWSGGAPPPGLDDRVAADATTLLAVGAAGALAAPTAAAELAAGLLGAWPELAVRSAAVTSDALTAHLGALAGAAGVVLVAGTGATAVGVGTAGSVAVSGGWGPVLGDEGSGGWIGAAGLRAALRDLDGRGPRTGLRAAAEAMFGALQQLPRAVSDDGAPARATARFAGTVDDAAAQGDRVAADIIDHAAGELAAAAAAAAERVGADADHPLDVSVVGGLVGLPTLAAGLRRRLAAEGSALRQVASAGSALDGAALLMARGPALPHEPHVHRAGVS</sequence>
<dbReference type="Gene3D" id="3.30.420.40">
    <property type="match status" value="2"/>
</dbReference>
<dbReference type="AlphaFoldDB" id="A0A849A6H8"/>
<proteinExistence type="predicted"/>
<gene>
    <name evidence="3" type="ORF">HKD39_07950</name>
</gene>